<dbReference type="InterPro" id="IPR015168">
    <property type="entry name" value="SsuA/THI5"/>
</dbReference>
<dbReference type="PROSITE" id="PS51318">
    <property type="entry name" value="TAT"/>
    <property type="match status" value="1"/>
</dbReference>
<accession>A0A3A9J6L8</accession>
<sequence>MRAPLTRRGALVAAGAGFLASTALCRPALAQNTVLRVGGTPNYGPVLPVHAANALGLFKKLGLTVEFTGFSGGSAAMEAVAAGEADLINYFPPGVALAKQRGVAATIIAAGTLTPRGWKIMAKKDSPLSSVKDLARKKIGVSANGSTTDFFALWAGQQAGSMVSRIPLGGGGLIPGLLSGNVDAIVAYPPLSYQLETSGDGKVVVDLGTAMQPNLPDVWMAADKVLQSKKEPIQKALVGIFSAVRYMKANPEWTVKFIQEQSKFAPAVAQLEFDNTIKGLSDDGVIQEGWVENSLALGRLAGLQELPSAKSMFSTEFFPVTPIEV</sequence>
<keyword evidence="8" id="KW-1185">Reference proteome</keyword>
<evidence type="ECO:0000256" key="1">
    <source>
        <dbReference type="ARBA" id="ARBA00004418"/>
    </source>
</evidence>
<evidence type="ECO:0000313" key="8">
    <source>
        <dbReference type="Proteomes" id="UP000274097"/>
    </source>
</evidence>
<comment type="caution">
    <text evidence="6">The sequence shown here is derived from an EMBL/GenBank/DDBJ whole genome shotgun (WGS) entry which is preliminary data.</text>
</comment>
<dbReference type="PANTHER" id="PTHR30024">
    <property type="entry name" value="ALIPHATIC SULFONATES-BINDING PROTEIN-RELATED"/>
    <property type="match status" value="1"/>
</dbReference>
<evidence type="ECO:0000256" key="2">
    <source>
        <dbReference type="ARBA" id="ARBA00010742"/>
    </source>
</evidence>
<dbReference type="EMBL" id="RAQU01000249">
    <property type="protein sequence ID" value="RKK01570.1"/>
    <property type="molecule type" value="Genomic_DNA"/>
</dbReference>
<gene>
    <name evidence="6" type="ORF">D6Z83_24295</name>
    <name evidence="7" type="ORF">EBE87_27245</name>
</gene>
<proteinExistence type="inferred from homology"/>
<dbReference type="SUPFAM" id="SSF53850">
    <property type="entry name" value="Periplasmic binding protein-like II"/>
    <property type="match status" value="1"/>
</dbReference>
<dbReference type="InterPro" id="IPR001638">
    <property type="entry name" value="Solute-binding_3/MltF_N"/>
</dbReference>
<dbReference type="Gene3D" id="3.40.190.10">
    <property type="entry name" value="Periplasmic binding protein-like II"/>
    <property type="match status" value="2"/>
</dbReference>
<dbReference type="EMBL" id="RFLX01000084">
    <property type="protein sequence ID" value="RMI15091.1"/>
    <property type="molecule type" value="Genomic_DNA"/>
</dbReference>
<name>A0A3A9J6L8_9PROT</name>
<evidence type="ECO:0000313" key="9">
    <source>
        <dbReference type="Proteomes" id="UP000278036"/>
    </source>
</evidence>
<feature type="signal peptide" evidence="4">
    <location>
        <begin position="1"/>
        <end position="30"/>
    </location>
</feature>
<evidence type="ECO:0000256" key="4">
    <source>
        <dbReference type="SAM" id="SignalP"/>
    </source>
</evidence>
<feature type="domain" description="Solute-binding protein family 3/N-terminal" evidence="5">
    <location>
        <begin position="46"/>
        <end position="261"/>
    </location>
</feature>
<dbReference type="InterPro" id="IPR006311">
    <property type="entry name" value="TAT_signal"/>
</dbReference>
<comment type="subcellular location">
    <subcellularLocation>
        <location evidence="1">Periplasm</location>
    </subcellularLocation>
</comment>
<dbReference type="InParanoid" id="A0A3A9J6L8"/>
<evidence type="ECO:0000256" key="3">
    <source>
        <dbReference type="ARBA" id="ARBA00022729"/>
    </source>
</evidence>
<dbReference type="Pfam" id="PF09084">
    <property type="entry name" value="NMT1"/>
    <property type="match status" value="1"/>
</dbReference>
<dbReference type="PANTHER" id="PTHR30024:SF47">
    <property type="entry name" value="TAURINE-BINDING PERIPLASMIC PROTEIN"/>
    <property type="match status" value="1"/>
</dbReference>
<reference evidence="6 9" key="1">
    <citation type="submission" date="2018-09" db="EMBL/GenBank/DDBJ databases">
        <title>Roseomonas sp. nov., isolated from feces of Tibetan antelopes in the Qinghai-Tibet plateau, China.</title>
        <authorList>
            <person name="Tian Z."/>
        </authorList>
    </citation>
    <scope>NUCLEOTIDE SEQUENCE [LARGE SCALE GENOMIC DNA]</scope>
    <source>
        <strain evidence="7 8">Z23</strain>
        <strain evidence="6 9">Z24</strain>
    </source>
</reference>
<dbReference type="AlphaFoldDB" id="A0A3A9J6L8"/>
<dbReference type="Proteomes" id="UP000278036">
    <property type="component" value="Unassembled WGS sequence"/>
</dbReference>
<protein>
    <submittedName>
        <fullName evidence="6">ABC transporter substrate-binding protein</fullName>
    </submittedName>
</protein>
<dbReference type="SMART" id="SM00062">
    <property type="entry name" value="PBPb"/>
    <property type="match status" value="1"/>
</dbReference>
<evidence type="ECO:0000313" key="6">
    <source>
        <dbReference type="EMBL" id="RKK01570.1"/>
    </source>
</evidence>
<dbReference type="GO" id="GO:0042597">
    <property type="term" value="C:periplasmic space"/>
    <property type="evidence" value="ECO:0007669"/>
    <property type="project" value="UniProtKB-SubCell"/>
</dbReference>
<evidence type="ECO:0000313" key="7">
    <source>
        <dbReference type="EMBL" id="RMI15091.1"/>
    </source>
</evidence>
<organism evidence="6 9">
    <name type="scientific">Teichococcus wenyumeiae</name>
    <dbReference type="NCBI Taxonomy" id="2478470"/>
    <lineage>
        <taxon>Bacteria</taxon>
        <taxon>Pseudomonadati</taxon>
        <taxon>Pseudomonadota</taxon>
        <taxon>Alphaproteobacteria</taxon>
        <taxon>Acetobacterales</taxon>
        <taxon>Roseomonadaceae</taxon>
        <taxon>Roseomonas</taxon>
    </lineage>
</organism>
<feature type="chain" id="PRO_5017178006" evidence="4">
    <location>
        <begin position="31"/>
        <end position="325"/>
    </location>
</feature>
<evidence type="ECO:0000259" key="5">
    <source>
        <dbReference type="SMART" id="SM00062"/>
    </source>
</evidence>
<dbReference type="Proteomes" id="UP000274097">
    <property type="component" value="Unassembled WGS sequence"/>
</dbReference>
<keyword evidence="3 4" id="KW-0732">Signal</keyword>
<comment type="similarity">
    <text evidence="2">Belongs to the bacterial solute-binding protein SsuA/TauA family.</text>
</comment>